<accession>A0A5C1QLC8</accession>
<sequence>MMRKTLTIGLILSLFFVNGMMAQEEKDSAPSDANMEELLKEALTVHIQAKLFHDVQNVMWQSELEKLTIPGRPVTIHMQNDQARLSVHFTPYRKTPGGLILVAQSEIWLKEAATETSPENLRYFTSMKSIPLDYDETIYFYPLGKLEDLKNPNQIHIEMILKIYPYLIEKTLAGETVPDVENKGN</sequence>
<feature type="chain" id="PRO_5023138786" description="DUF4468 domain-containing protein" evidence="1">
    <location>
        <begin position="23"/>
        <end position="185"/>
    </location>
</feature>
<name>A0A5C1QLC8_9SPIO</name>
<evidence type="ECO:0000313" key="2">
    <source>
        <dbReference type="EMBL" id="QEN08019.1"/>
    </source>
</evidence>
<keyword evidence="3" id="KW-1185">Reference proteome</keyword>
<organism evidence="2 3">
    <name type="scientific">Oceanispirochaeta crateris</name>
    <dbReference type="NCBI Taxonomy" id="2518645"/>
    <lineage>
        <taxon>Bacteria</taxon>
        <taxon>Pseudomonadati</taxon>
        <taxon>Spirochaetota</taxon>
        <taxon>Spirochaetia</taxon>
        <taxon>Spirochaetales</taxon>
        <taxon>Spirochaetaceae</taxon>
        <taxon>Oceanispirochaeta</taxon>
    </lineage>
</organism>
<evidence type="ECO:0000256" key="1">
    <source>
        <dbReference type="SAM" id="SignalP"/>
    </source>
</evidence>
<evidence type="ECO:0008006" key="4">
    <source>
        <dbReference type="Google" id="ProtNLM"/>
    </source>
</evidence>
<dbReference type="Proteomes" id="UP000324209">
    <property type="component" value="Chromosome"/>
</dbReference>
<reference evidence="2 3" key="1">
    <citation type="submission" date="2019-02" db="EMBL/GenBank/DDBJ databases">
        <title>Complete Genome Sequence and Methylome Analysis of free living Spirochaetas.</title>
        <authorList>
            <person name="Fomenkov A."/>
            <person name="Dubinina G."/>
            <person name="Leshcheva N."/>
            <person name="Mikheeva N."/>
            <person name="Grabovich M."/>
            <person name="Vincze T."/>
            <person name="Roberts R.J."/>
        </authorList>
    </citation>
    <scope>NUCLEOTIDE SEQUENCE [LARGE SCALE GENOMIC DNA]</scope>
    <source>
        <strain evidence="2 3">K2</strain>
    </source>
</reference>
<dbReference type="OrthoDB" id="361009at2"/>
<evidence type="ECO:0000313" key="3">
    <source>
        <dbReference type="Proteomes" id="UP000324209"/>
    </source>
</evidence>
<dbReference type="KEGG" id="ock:EXM22_08485"/>
<protein>
    <recommendedName>
        <fullName evidence="4">DUF4468 domain-containing protein</fullName>
    </recommendedName>
</protein>
<dbReference type="EMBL" id="CP036150">
    <property type="protein sequence ID" value="QEN08019.1"/>
    <property type="molecule type" value="Genomic_DNA"/>
</dbReference>
<proteinExistence type="predicted"/>
<dbReference type="AlphaFoldDB" id="A0A5C1QLC8"/>
<gene>
    <name evidence="2" type="ORF">EXM22_08485</name>
</gene>
<dbReference type="RefSeq" id="WP_149486099.1">
    <property type="nucleotide sequence ID" value="NZ_CP036150.1"/>
</dbReference>
<feature type="signal peptide" evidence="1">
    <location>
        <begin position="1"/>
        <end position="22"/>
    </location>
</feature>
<keyword evidence="1" id="KW-0732">Signal</keyword>